<organism evidence="2 3">
    <name type="scientific">Halobacillus litoralis</name>
    <dbReference type="NCBI Taxonomy" id="45668"/>
    <lineage>
        <taxon>Bacteria</taxon>
        <taxon>Bacillati</taxon>
        <taxon>Bacillota</taxon>
        <taxon>Bacilli</taxon>
        <taxon>Bacillales</taxon>
        <taxon>Bacillaceae</taxon>
        <taxon>Halobacillus</taxon>
    </lineage>
</organism>
<proteinExistence type="predicted"/>
<evidence type="ECO:0000313" key="3">
    <source>
        <dbReference type="Proteomes" id="UP000447393"/>
    </source>
</evidence>
<dbReference type="OrthoDB" id="9772751at2"/>
<dbReference type="Gene3D" id="3.40.50.150">
    <property type="entry name" value="Vaccinia Virus protein VP39"/>
    <property type="match status" value="1"/>
</dbReference>
<evidence type="ECO:0000259" key="1">
    <source>
        <dbReference type="Pfam" id="PF08241"/>
    </source>
</evidence>
<dbReference type="Proteomes" id="UP000447393">
    <property type="component" value="Unassembled WGS sequence"/>
</dbReference>
<sequence>MIYRYLKKEITLLLKEERKRKVSQTTEHNSKAWDKKVEDGVRYTQSVTHETIEKARSGEWTIGVTADRQVPRIWFPESLKGVKILCLASGGGQQGPVLAATGADVTVYDLSEKQLQQDKRVADQEGLDLKTVKGDMTDLSAFADETFDLIVHPVSNVFIENVRPVWREAARVLKEKGTLISGFMNPVLYLFDAEKEDEGQLEVAHTIPYSALDEEEVIEGETLEFGHTLEDQLQGQTDAGFVIAGIYEDDFGGGRTIDHHIKTMIATRSVKLKV</sequence>
<gene>
    <name evidence="2" type="ORF">GLV98_01120</name>
</gene>
<dbReference type="InterPro" id="IPR013216">
    <property type="entry name" value="Methyltransf_11"/>
</dbReference>
<dbReference type="EMBL" id="WMEZ01000001">
    <property type="protein sequence ID" value="MYL48059.1"/>
    <property type="molecule type" value="Genomic_DNA"/>
</dbReference>
<protein>
    <submittedName>
        <fullName evidence="2">Methyltransferase domain-containing protein</fullName>
    </submittedName>
</protein>
<dbReference type="Pfam" id="PF08241">
    <property type="entry name" value="Methyltransf_11"/>
    <property type="match status" value="1"/>
</dbReference>
<accession>A0A845E190</accession>
<feature type="domain" description="Methyltransferase type 11" evidence="1">
    <location>
        <begin position="85"/>
        <end position="180"/>
    </location>
</feature>
<dbReference type="SUPFAM" id="SSF53335">
    <property type="entry name" value="S-adenosyl-L-methionine-dependent methyltransferases"/>
    <property type="match status" value="1"/>
</dbReference>
<dbReference type="InterPro" id="IPR029063">
    <property type="entry name" value="SAM-dependent_MTases_sf"/>
</dbReference>
<keyword evidence="2" id="KW-0489">Methyltransferase</keyword>
<comment type="caution">
    <text evidence="2">The sequence shown here is derived from an EMBL/GenBank/DDBJ whole genome shotgun (WGS) entry which is preliminary data.</text>
</comment>
<dbReference type="CDD" id="cd02440">
    <property type="entry name" value="AdoMet_MTases"/>
    <property type="match status" value="1"/>
</dbReference>
<reference evidence="2 3" key="1">
    <citation type="submission" date="2019-11" db="EMBL/GenBank/DDBJ databases">
        <title>Genome sequences of 17 halophilic strains isolated from different environments.</title>
        <authorList>
            <person name="Furrow R.E."/>
        </authorList>
    </citation>
    <scope>NUCLEOTIDE SEQUENCE [LARGE SCALE GENOMIC DNA]</scope>
    <source>
        <strain evidence="2 3">22505_10_Sand</strain>
    </source>
</reference>
<evidence type="ECO:0000313" key="2">
    <source>
        <dbReference type="EMBL" id="MYL48059.1"/>
    </source>
</evidence>
<dbReference type="GO" id="GO:0032259">
    <property type="term" value="P:methylation"/>
    <property type="evidence" value="ECO:0007669"/>
    <property type="project" value="UniProtKB-KW"/>
</dbReference>
<name>A0A845E190_9BACI</name>
<dbReference type="AlphaFoldDB" id="A0A845E190"/>
<keyword evidence="2" id="KW-0808">Transferase</keyword>
<dbReference type="GO" id="GO:0008757">
    <property type="term" value="F:S-adenosylmethionine-dependent methyltransferase activity"/>
    <property type="evidence" value="ECO:0007669"/>
    <property type="project" value="InterPro"/>
</dbReference>